<protein>
    <submittedName>
        <fullName evidence="1">Uncharacterized protein</fullName>
    </submittedName>
</protein>
<dbReference type="AlphaFoldDB" id="A0A9D4D5P9"/>
<reference evidence="1" key="1">
    <citation type="journal article" date="2019" name="bioRxiv">
        <title>The Genome of the Zebra Mussel, Dreissena polymorpha: A Resource for Invasive Species Research.</title>
        <authorList>
            <person name="McCartney M.A."/>
            <person name="Auch B."/>
            <person name="Kono T."/>
            <person name="Mallez S."/>
            <person name="Zhang Y."/>
            <person name="Obille A."/>
            <person name="Becker A."/>
            <person name="Abrahante J.E."/>
            <person name="Garbe J."/>
            <person name="Badalamenti J.P."/>
            <person name="Herman A."/>
            <person name="Mangelson H."/>
            <person name="Liachko I."/>
            <person name="Sullivan S."/>
            <person name="Sone E.D."/>
            <person name="Koren S."/>
            <person name="Silverstein K.A.T."/>
            <person name="Beckman K.B."/>
            <person name="Gohl D.M."/>
        </authorList>
    </citation>
    <scope>NUCLEOTIDE SEQUENCE</scope>
    <source>
        <strain evidence="1">Duluth1</strain>
        <tissue evidence="1">Whole animal</tissue>
    </source>
</reference>
<proteinExistence type="predicted"/>
<dbReference type="EMBL" id="JAIWYP010000011">
    <property type="protein sequence ID" value="KAH3739170.1"/>
    <property type="molecule type" value="Genomic_DNA"/>
</dbReference>
<accession>A0A9D4D5P9</accession>
<sequence>MPRNRFVSGHMAVEYDSVDASEILTQEKFSVPQVVKTETTRMYKGEAQSETTDMEVSVASAKRKEEEVDGFTPLPHKREVSGNLPVVDVSEMFTQDSIYDGIIENK</sequence>
<dbReference type="Proteomes" id="UP000828390">
    <property type="component" value="Unassembled WGS sequence"/>
</dbReference>
<organism evidence="1 2">
    <name type="scientific">Dreissena polymorpha</name>
    <name type="common">Zebra mussel</name>
    <name type="synonym">Mytilus polymorpha</name>
    <dbReference type="NCBI Taxonomy" id="45954"/>
    <lineage>
        <taxon>Eukaryota</taxon>
        <taxon>Metazoa</taxon>
        <taxon>Spiralia</taxon>
        <taxon>Lophotrochozoa</taxon>
        <taxon>Mollusca</taxon>
        <taxon>Bivalvia</taxon>
        <taxon>Autobranchia</taxon>
        <taxon>Heteroconchia</taxon>
        <taxon>Euheterodonta</taxon>
        <taxon>Imparidentia</taxon>
        <taxon>Neoheterodontei</taxon>
        <taxon>Myida</taxon>
        <taxon>Dreissenoidea</taxon>
        <taxon>Dreissenidae</taxon>
        <taxon>Dreissena</taxon>
    </lineage>
</organism>
<evidence type="ECO:0000313" key="1">
    <source>
        <dbReference type="EMBL" id="KAH3739170.1"/>
    </source>
</evidence>
<keyword evidence="2" id="KW-1185">Reference proteome</keyword>
<name>A0A9D4D5P9_DREPO</name>
<evidence type="ECO:0000313" key="2">
    <source>
        <dbReference type="Proteomes" id="UP000828390"/>
    </source>
</evidence>
<comment type="caution">
    <text evidence="1">The sequence shown here is derived from an EMBL/GenBank/DDBJ whole genome shotgun (WGS) entry which is preliminary data.</text>
</comment>
<gene>
    <name evidence="1" type="ORF">DPMN_045817</name>
</gene>
<reference evidence="1" key="2">
    <citation type="submission" date="2020-11" db="EMBL/GenBank/DDBJ databases">
        <authorList>
            <person name="McCartney M.A."/>
            <person name="Auch B."/>
            <person name="Kono T."/>
            <person name="Mallez S."/>
            <person name="Becker A."/>
            <person name="Gohl D.M."/>
            <person name="Silverstein K.A.T."/>
            <person name="Koren S."/>
            <person name="Bechman K.B."/>
            <person name="Herman A."/>
            <person name="Abrahante J.E."/>
            <person name="Garbe J."/>
        </authorList>
    </citation>
    <scope>NUCLEOTIDE SEQUENCE</scope>
    <source>
        <strain evidence="1">Duluth1</strain>
        <tissue evidence="1">Whole animal</tissue>
    </source>
</reference>